<dbReference type="STRING" id="1284.SHYC_10335"/>
<dbReference type="EMBL" id="QXVO01000015">
    <property type="protein sequence ID" value="RIO45922.1"/>
    <property type="molecule type" value="Genomic_DNA"/>
</dbReference>
<dbReference type="KEGG" id="shu:SHYC_10335"/>
<dbReference type="Pfam" id="PF04306">
    <property type="entry name" value="DUF456"/>
    <property type="match status" value="1"/>
</dbReference>
<sequence length="163" mass="18731">MTLLFWLLIVICFAVALMSLIKPIIPGVLFLWIGFLIYQFGINQSNLSWIFWSAMIGLTLFIFISDLLMNRYFVNRFGGSKKGEWAALIGVIIGSFILPPFGILIVPFLLVFGVEMMEHRERDRAFKASFGSLVAFFSSTLMQAFVMVMMILWFFVDILIFRS</sequence>
<comment type="caution">
    <text evidence="1">The sequence shown here is derived from an EMBL/GenBank/DDBJ whole genome shotgun (WGS) entry which is preliminary data.</text>
</comment>
<dbReference type="HOGENOM" id="CLU_109297_1_0_9"/>
<dbReference type="PANTHER" id="PTHR39165:SF1">
    <property type="entry name" value="DUF456 DOMAIN-CONTAINING PROTEIN"/>
    <property type="match status" value="1"/>
</dbReference>
<dbReference type="Proteomes" id="UP000285625">
    <property type="component" value="Unassembled WGS sequence"/>
</dbReference>
<evidence type="ECO:0000313" key="2">
    <source>
        <dbReference type="Proteomes" id="UP000285625"/>
    </source>
</evidence>
<evidence type="ECO:0000313" key="1">
    <source>
        <dbReference type="EMBL" id="RIO45922.1"/>
    </source>
</evidence>
<dbReference type="GeneID" id="41073840"/>
<dbReference type="InterPro" id="IPR007403">
    <property type="entry name" value="DUF456"/>
</dbReference>
<proteinExistence type="predicted"/>
<accession>A0A0A8HRV6</accession>
<dbReference type="AlphaFoldDB" id="A0A0A8HRV6"/>
<organism evidence="1 2">
    <name type="scientific">Staphylococcus hyicus</name>
    <dbReference type="NCBI Taxonomy" id="1284"/>
    <lineage>
        <taxon>Bacteria</taxon>
        <taxon>Bacillati</taxon>
        <taxon>Bacillota</taxon>
        <taxon>Bacilli</taxon>
        <taxon>Bacillales</taxon>
        <taxon>Staphylococcaceae</taxon>
        <taxon>Staphylococcus</taxon>
    </lineage>
</organism>
<dbReference type="PANTHER" id="PTHR39165">
    <property type="entry name" value="IG HYPOTHETICAL 17883"/>
    <property type="match status" value="1"/>
</dbReference>
<dbReference type="RefSeq" id="WP_039646833.1">
    <property type="nucleotide sequence ID" value="NZ_CP008747.1"/>
</dbReference>
<name>A0A0A8HRV6_STAHY</name>
<gene>
    <name evidence="1" type="ORF">BUZ57_06315</name>
</gene>
<reference evidence="1 2" key="1">
    <citation type="journal article" date="2016" name="Front. Microbiol.">
        <title>Comprehensive Phylogenetic Analysis of Bovine Non-aureus Staphylococci Species Based on Whole-Genome Sequencing.</title>
        <authorList>
            <person name="Naushad S."/>
            <person name="Barkema H.W."/>
            <person name="Luby C."/>
            <person name="Condas L.A."/>
            <person name="Nobrega D.B."/>
            <person name="Carson D.A."/>
            <person name="De Buck J."/>
        </authorList>
    </citation>
    <scope>NUCLEOTIDE SEQUENCE [LARGE SCALE GENOMIC DNA]</scope>
    <source>
        <strain evidence="1 2">SNUC 5959</strain>
    </source>
</reference>
<protein>
    <submittedName>
        <fullName evidence="1">DUF456 domain-containing protein</fullName>
    </submittedName>
</protein>